<feature type="region of interest" description="Disordered" evidence="1">
    <location>
        <begin position="1"/>
        <end position="40"/>
    </location>
</feature>
<protein>
    <submittedName>
        <fullName evidence="2">Uncharacterized protein</fullName>
    </submittedName>
</protein>
<dbReference type="AlphaFoldDB" id="A0A5B7DDF1"/>
<evidence type="ECO:0000256" key="1">
    <source>
        <dbReference type="SAM" id="MobiDB-lite"/>
    </source>
</evidence>
<evidence type="ECO:0000313" key="2">
    <source>
        <dbReference type="EMBL" id="MPC19442.1"/>
    </source>
</evidence>
<proteinExistence type="predicted"/>
<dbReference type="EMBL" id="VSRR010000771">
    <property type="protein sequence ID" value="MPC19442.1"/>
    <property type="molecule type" value="Genomic_DNA"/>
</dbReference>
<organism evidence="2 3">
    <name type="scientific">Portunus trituberculatus</name>
    <name type="common">Swimming crab</name>
    <name type="synonym">Neptunus trituberculatus</name>
    <dbReference type="NCBI Taxonomy" id="210409"/>
    <lineage>
        <taxon>Eukaryota</taxon>
        <taxon>Metazoa</taxon>
        <taxon>Ecdysozoa</taxon>
        <taxon>Arthropoda</taxon>
        <taxon>Crustacea</taxon>
        <taxon>Multicrustacea</taxon>
        <taxon>Malacostraca</taxon>
        <taxon>Eumalacostraca</taxon>
        <taxon>Eucarida</taxon>
        <taxon>Decapoda</taxon>
        <taxon>Pleocyemata</taxon>
        <taxon>Brachyura</taxon>
        <taxon>Eubrachyura</taxon>
        <taxon>Portunoidea</taxon>
        <taxon>Portunidae</taxon>
        <taxon>Portuninae</taxon>
        <taxon>Portunus</taxon>
    </lineage>
</organism>
<reference evidence="2 3" key="1">
    <citation type="submission" date="2019-05" db="EMBL/GenBank/DDBJ databases">
        <title>Another draft genome of Portunus trituberculatus and its Hox gene families provides insights of decapod evolution.</title>
        <authorList>
            <person name="Jeong J.-H."/>
            <person name="Song I."/>
            <person name="Kim S."/>
            <person name="Choi T."/>
            <person name="Kim D."/>
            <person name="Ryu S."/>
            <person name="Kim W."/>
        </authorList>
    </citation>
    <scope>NUCLEOTIDE SEQUENCE [LARGE SCALE GENOMIC DNA]</scope>
    <source>
        <tissue evidence="2">Muscle</tissue>
    </source>
</reference>
<gene>
    <name evidence="2" type="ORF">E2C01_012356</name>
</gene>
<evidence type="ECO:0000313" key="3">
    <source>
        <dbReference type="Proteomes" id="UP000324222"/>
    </source>
</evidence>
<feature type="compositionally biased region" description="Basic and acidic residues" evidence="1">
    <location>
        <begin position="24"/>
        <end position="40"/>
    </location>
</feature>
<sequence>MNTSTQSDSDDVRMKTMRCKSVGKQRDGRKPSEGSQVKEGEAMVELFNQTVDQTRQTLARRMLL</sequence>
<keyword evidence="3" id="KW-1185">Reference proteome</keyword>
<name>A0A5B7DDF1_PORTR</name>
<dbReference type="Proteomes" id="UP000324222">
    <property type="component" value="Unassembled WGS sequence"/>
</dbReference>
<accession>A0A5B7DDF1</accession>
<comment type="caution">
    <text evidence="2">The sequence shown here is derived from an EMBL/GenBank/DDBJ whole genome shotgun (WGS) entry which is preliminary data.</text>
</comment>